<comment type="caution">
    <text evidence="2">The sequence shown here is derived from an EMBL/GenBank/DDBJ whole genome shotgun (WGS) entry which is preliminary data.</text>
</comment>
<dbReference type="Gene3D" id="3.40.250.10">
    <property type="entry name" value="Rhodanese-like domain"/>
    <property type="match status" value="1"/>
</dbReference>
<evidence type="ECO:0000259" key="1">
    <source>
        <dbReference type="PROSITE" id="PS50206"/>
    </source>
</evidence>
<dbReference type="PROSITE" id="PS50206">
    <property type="entry name" value="RHODANESE_3"/>
    <property type="match status" value="1"/>
</dbReference>
<gene>
    <name evidence="2" type="ORF">ACFO5I_02765</name>
</gene>
<evidence type="ECO:0000313" key="3">
    <source>
        <dbReference type="Proteomes" id="UP001595969"/>
    </source>
</evidence>
<dbReference type="PANTHER" id="PTHR43031:SF17">
    <property type="entry name" value="SULFURTRANSFERASE YTWF-RELATED"/>
    <property type="match status" value="1"/>
</dbReference>
<dbReference type="InterPro" id="IPR001763">
    <property type="entry name" value="Rhodanese-like_dom"/>
</dbReference>
<name>A0ABV9MRP7_9ENTE</name>
<proteinExistence type="predicted"/>
<dbReference type="SMART" id="SM00450">
    <property type="entry name" value="RHOD"/>
    <property type="match status" value="1"/>
</dbReference>
<dbReference type="Pfam" id="PF00581">
    <property type="entry name" value="Rhodanese"/>
    <property type="match status" value="1"/>
</dbReference>
<dbReference type="RefSeq" id="WP_204655031.1">
    <property type="nucleotide sequence ID" value="NZ_JAFBFD010000051.1"/>
</dbReference>
<accession>A0ABV9MRP7</accession>
<dbReference type="Proteomes" id="UP001595969">
    <property type="component" value="Unassembled WGS sequence"/>
</dbReference>
<dbReference type="CDD" id="cd00158">
    <property type="entry name" value="RHOD"/>
    <property type="match status" value="1"/>
</dbReference>
<organism evidence="2 3">
    <name type="scientific">Enterococcus lemanii</name>
    <dbReference type="NCBI Taxonomy" id="1159752"/>
    <lineage>
        <taxon>Bacteria</taxon>
        <taxon>Bacillati</taxon>
        <taxon>Bacillota</taxon>
        <taxon>Bacilli</taxon>
        <taxon>Lactobacillales</taxon>
        <taxon>Enterococcaceae</taxon>
        <taxon>Enterococcus</taxon>
    </lineage>
</organism>
<dbReference type="EMBL" id="JBHSGS010000015">
    <property type="protein sequence ID" value="MFC4718667.1"/>
    <property type="molecule type" value="Genomic_DNA"/>
</dbReference>
<dbReference type="PANTHER" id="PTHR43031">
    <property type="entry name" value="FAD-DEPENDENT OXIDOREDUCTASE"/>
    <property type="match status" value="1"/>
</dbReference>
<dbReference type="InterPro" id="IPR050229">
    <property type="entry name" value="GlpE_sulfurtransferase"/>
</dbReference>
<protein>
    <submittedName>
        <fullName evidence="2">Rhodanese-like domain-containing protein</fullName>
    </submittedName>
</protein>
<dbReference type="InterPro" id="IPR036873">
    <property type="entry name" value="Rhodanese-like_dom_sf"/>
</dbReference>
<feature type="domain" description="Rhodanese" evidence="1">
    <location>
        <begin position="15"/>
        <end position="98"/>
    </location>
</feature>
<sequence>MFKSVGMPEFYQDAKRQTLPIIDVREIDEFAAGHVPNAKNIPLSQLADRFDELDQTKPYYIICQSGGRSATACQFLGGKGYDVTNVLGGTGGWPGALE</sequence>
<reference evidence="3" key="1">
    <citation type="journal article" date="2019" name="Int. J. Syst. Evol. Microbiol.">
        <title>The Global Catalogue of Microorganisms (GCM) 10K type strain sequencing project: providing services to taxonomists for standard genome sequencing and annotation.</title>
        <authorList>
            <consortium name="The Broad Institute Genomics Platform"/>
            <consortium name="The Broad Institute Genome Sequencing Center for Infectious Disease"/>
            <person name="Wu L."/>
            <person name="Ma J."/>
        </authorList>
    </citation>
    <scope>NUCLEOTIDE SEQUENCE [LARGE SCALE GENOMIC DNA]</scope>
    <source>
        <strain evidence="3">CGMCC 1.19032</strain>
    </source>
</reference>
<dbReference type="SUPFAM" id="SSF52821">
    <property type="entry name" value="Rhodanese/Cell cycle control phosphatase"/>
    <property type="match status" value="1"/>
</dbReference>
<keyword evidence="3" id="KW-1185">Reference proteome</keyword>
<evidence type="ECO:0000313" key="2">
    <source>
        <dbReference type="EMBL" id="MFC4718667.1"/>
    </source>
</evidence>